<dbReference type="EMBL" id="AFRT01002457">
    <property type="protein sequence ID" value="ELU37837.1"/>
    <property type="molecule type" value="Genomic_DNA"/>
</dbReference>
<proteinExistence type="predicted"/>
<organism evidence="1 2">
    <name type="scientific">Thanatephorus cucumeris (strain AG1-IA)</name>
    <name type="common">Rice sheath blight fungus</name>
    <name type="synonym">Rhizoctonia solani</name>
    <dbReference type="NCBI Taxonomy" id="983506"/>
    <lineage>
        <taxon>Eukaryota</taxon>
        <taxon>Fungi</taxon>
        <taxon>Dikarya</taxon>
        <taxon>Basidiomycota</taxon>
        <taxon>Agaricomycotina</taxon>
        <taxon>Agaricomycetes</taxon>
        <taxon>Cantharellales</taxon>
        <taxon>Ceratobasidiaceae</taxon>
        <taxon>Rhizoctonia</taxon>
        <taxon>Rhizoctonia solani AG-1</taxon>
    </lineage>
</organism>
<evidence type="ECO:0000313" key="1">
    <source>
        <dbReference type="EMBL" id="ELU37837.1"/>
    </source>
</evidence>
<sequence length="117" mass="13122">MAQSPNAVMDSYLETGQLGVFQRKLENLFEPVTDSGSQLFLTANHIIELTTFITLIATAGENQLDRYLYRAGLGTAVRIRTSFLPFIHHLPAHDPHDRTEPLKSVHPARCFLTSKSQ</sequence>
<dbReference type="AlphaFoldDB" id="L8WM62"/>
<evidence type="ECO:0000313" key="2">
    <source>
        <dbReference type="Proteomes" id="UP000011668"/>
    </source>
</evidence>
<keyword evidence="2" id="KW-1185">Reference proteome</keyword>
<comment type="caution">
    <text evidence="1">The sequence shown here is derived from an EMBL/GenBank/DDBJ whole genome shotgun (WGS) entry which is preliminary data.</text>
</comment>
<name>L8WM62_THACA</name>
<dbReference type="Proteomes" id="UP000011668">
    <property type="component" value="Unassembled WGS sequence"/>
</dbReference>
<gene>
    <name evidence="1" type="ORF">AG1IA_08133</name>
</gene>
<dbReference type="HOGENOM" id="CLU_2086421_0_0_1"/>
<accession>L8WM62</accession>
<protein>
    <submittedName>
        <fullName evidence="1">Uncharacterized protein</fullName>
    </submittedName>
</protein>
<reference evidence="1 2" key="1">
    <citation type="journal article" date="2013" name="Nat. Commun.">
        <title>The evolution and pathogenic mechanisms of the rice sheath blight pathogen.</title>
        <authorList>
            <person name="Zheng A."/>
            <person name="Lin R."/>
            <person name="Xu L."/>
            <person name="Qin P."/>
            <person name="Tang C."/>
            <person name="Ai P."/>
            <person name="Zhang D."/>
            <person name="Liu Y."/>
            <person name="Sun Z."/>
            <person name="Feng H."/>
            <person name="Wang Y."/>
            <person name="Chen Y."/>
            <person name="Liang X."/>
            <person name="Fu R."/>
            <person name="Li Q."/>
            <person name="Zhang J."/>
            <person name="Yu X."/>
            <person name="Xie Z."/>
            <person name="Ding L."/>
            <person name="Guan P."/>
            <person name="Tang J."/>
            <person name="Liang Y."/>
            <person name="Wang S."/>
            <person name="Deng Q."/>
            <person name="Li S."/>
            <person name="Zhu J."/>
            <person name="Wang L."/>
            <person name="Liu H."/>
            <person name="Li P."/>
        </authorList>
    </citation>
    <scope>NUCLEOTIDE SEQUENCE [LARGE SCALE GENOMIC DNA]</scope>
    <source>
        <strain evidence="2">AG-1 IA</strain>
    </source>
</reference>